<gene>
    <name evidence="3" type="ORF">HII31_02240</name>
</gene>
<feature type="compositionally biased region" description="Acidic residues" evidence="2">
    <location>
        <begin position="455"/>
        <end position="466"/>
    </location>
</feature>
<sequence>MRQIGADKRRASKSNIARRNLESDDSAYEVAQDLGTGIDDEYAPPGTSEAPITISSNESGSSSLGTDSFSDGYRSEEHDSNSSDGTISDEATADEDFPETPATPSFLHPTRGWVTSTRLGEQLREQRPQIFASTATRANAATASDFNSAARRSDPAAEGSMFQSFSNLNGTRRARRDDPREPEGSDGASSSDLEVDKAGEDPCADVRRELRELKERLRDCEKHGKDLTAELERARAERDAALDERDELSHENEADKQAMHNEIERLSDENYTLAVKYEEAVQSHNEVENNLNDILAESEALRSQLAESQNLSRNHSHEVDPTLDQHDTDIELEQQLDASYTMVNDLQTQLDQRTAELAATEAELDALRLENYENEQYREINADAVSGRDEQILELEEQEIRLNAQIEDLQDENNQLLRLNTALQQDNDDYASHSRQRGRSNDSSRQGPPENQEAPADEDDEPDPESFSDLVTEQLLRESLEACQQHRNKMEMERQEEQKRIETLTASLEEALAAQRVLELQLKTSESDLQRALERKREVEMHDNDLEHALMRNETHADDSPLPDEAWIGVHNAAEQKMQHLNDELAQLRDQNRKLLQRNVDLDQLNYTLIGSSSDATIEALNQQLRNSSTISDIEQSRLQKRLENLQERVIYDEKANKLLARNAAADTKLLDHFLGIIKARDGEIKRLKKLVPRVSPHSASANEKSAGDNPEEDSPDTEPGQNFLETPYEELVQENERLMSDKDQRESELLGILQELQRCQAHGAQLEEKLAETQGELQAANRINDTRGSSSSPAQRGGGGGGRGRGNRAADSRRAPSTKSPKSQANKTTKTSTVKKAQASSQQPSRTSKRKARDDTNLEILDDSGNAKPLDNTDKRFRRKRDGNGPSGLRGGASVPLDSLCEPELNNIFVRLREWDAVIAARLSDHIGCLSCQVDSLDAELVRALRDRNAVEDRLRVERENIDDLTQSELWVRDELERTRIDLKIARRGLARCREFSREGTGRTQFQVARDAGYFASDDGNLSPFSVDLHRQELEKFQYGARIPGIGRDRETQVRRLLRQINDHGIEAELLAILWELGRRISSLRQRRKLYRYDRKDYASMRKERHRLPRIPRRRWINADGTDAEDSTSASGSSFSCGDLDCDGTNCFERQEVLRARRRKLMNDHSKRVKALMEEEFKTFSESELDEYDDEPLAQRDRSRRVPRHYLGRRRSLTPSPKIGGPILLKNSPWNSAKSSRSSGKGIPPGERTAVISSQNGDTGAVRMESLQTGSPMPRSPRVTRKRNRDLEVKVGAEDVNGNELKRRRL</sequence>
<keyword evidence="1" id="KW-0175">Coiled coil</keyword>
<name>A0A8H6VN95_9PEZI</name>
<dbReference type="OrthoDB" id="10397165at2759"/>
<feature type="compositionally biased region" description="Basic residues" evidence="2">
    <location>
        <begin position="1199"/>
        <end position="1213"/>
    </location>
</feature>
<feature type="coiled-coil region" evidence="1">
    <location>
        <begin position="476"/>
        <end position="542"/>
    </location>
</feature>
<feature type="region of interest" description="Disordered" evidence="2">
    <location>
        <begin position="1184"/>
        <end position="1307"/>
    </location>
</feature>
<feature type="coiled-coil region" evidence="1">
    <location>
        <begin position="935"/>
        <end position="969"/>
    </location>
</feature>
<protein>
    <submittedName>
        <fullName evidence="3">Uncharacterized protein</fullName>
    </submittedName>
</protein>
<feature type="compositionally biased region" description="Polar residues" evidence="2">
    <location>
        <begin position="161"/>
        <end position="170"/>
    </location>
</feature>
<feature type="region of interest" description="Disordered" evidence="2">
    <location>
        <begin position="781"/>
        <end position="896"/>
    </location>
</feature>
<feature type="compositionally biased region" description="Polar residues" evidence="2">
    <location>
        <begin position="1229"/>
        <end position="1240"/>
    </location>
</feature>
<organism evidence="3 4">
    <name type="scientific">Pseudocercospora fuligena</name>
    <dbReference type="NCBI Taxonomy" id="685502"/>
    <lineage>
        <taxon>Eukaryota</taxon>
        <taxon>Fungi</taxon>
        <taxon>Dikarya</taxon>
        <taxon>Ascomycota</taxon>
        <taxon>Pezizomycotina</taxon>
        <taxon>Dothideomycetes</taxon>
        <taxon>Dothideomycetidae</taxon>
        <taxon>Mycosphaerellales</taxon>
        <taxon>Mycosphaerellaceae</taxon>
        <taxon>Pseudocercospora</taxon>
    </lineage>
</organism>
<feature type="compositionally biased region" description="Basic and acidic residues" evidence="2">
    <location>
        <begin position="194"/>
        <end position="203"/>
    </location>
</feature>
<proteinExistence type="predicted"/>
<feature type="coiled-coil region" evidence="1">
    <location>
        <begin position="571"/>
        <end position="605"/>
    </location>
</feature>
<evidence type="ECO:0000313" key="3">
    <source>
        <dbReference type="EMBL" id="KAF7196512.1"/>
    </source>
</evidence>
<feature type="compositionally biased region" description="Basic and acidic residues" evidence="2">
    <location>
        <begin position="315"/>
        <end position="324"/>
    </location>
</feature>
<feature type="region of interest" description="Disordered" evidence="2">
    <location>
        <begin position="693"/>
        <end position="724"/>
    </location>
</feature>
<feature type="compositionally biased region" description="Acidic residues" evidence="2">
    <location>
        <begin position="1184"/>
        <end position="1193"/>
    </location>
</feature>
<dbReference type="EMBL" id="JABCIY010000025">
    <property type="protein sequence ID" value="KAF7196512.1"/>
    <property type="molecule type" value="Genomic_DNA"/>
</dbReference>
<feature type="region of interest" description="Disordered" evidence="2">
    <location>
        <begin position="424"/>
        <end position="468"/>
    </location>
</feature>
<keyword evidence="4" id="KW-1185">Reference proteome</keyword>
<dbReference type="Proteomes" id="UP000660729">
    <property type="component" value="Unassembled WGS sequence"/>
</dbReference>
<feature type="compositionally biased region" description="Low complexity" evidence="2">
    <location>
        <begin position="55"/>
        <end position="72"/>
    </location>
</feature>
<feature type="region of interest" description="Disordered" evidence="2">
    <location>
        <begin position="238"/>
        <end position="258"/>
    </location>
</feature>
<accession>A0A8H6VN95</accession>
<evidence type="ECO:0000256" key="2">
    <source>
        <dbReference type="SAM" id="MobiDB-lite"/>
    </source>
</evidence>
<reference evidence="3" key="1">
    <citation type="submission" date="2020-04" db="EMBL/GenBank/DDBJ databases">
        <title>Draft genome resource of the tomato pathogen Pseudocercospora fuligena.</title>
        <authorList>
            <person name="Zaccaron A."/>
        </authorList>
    </citation>
    <scope>NUCLEOTIDE SEQUENCE</scope>
    <source>
        <strain evidence="3">PF001</strain>
    </source>
</reference>
<feature type="compositionally biased region" description="Polar residues" evidence="2">
    <location>
        <begin position="818"/>
        <end position="847"/>
    </location>
</feature>
<feature type="compositionally biased region" description="Low complexity" evidence="2">
    <location>
        <begin position="132"/>
        <end position="144"/>
    </location>
</feature>
<evidence type="ECO:0000313" key="4">
    <source>
        <dbReference type="Proteomes" id="UP000660729"/>
    </source>
</evidence>
<evidence type="ECO:0000256" key="1">
    <source>
        <dbReference type="SAM" id="Coils"/>
    </source>
</evidence>
<feature type="region of interest" description="Disordered" evidence="2">
    <location>
        <begin position="1"/>
        <end position="203"/>
    </location>
</feature>
<feature type="region of interest" description="Disordered" evidence="2">
    <location>
        <begin position="305"/>
        <end position="324"/>
    </location>
</feature>
<comment type="caution">
    <text evidence="3">The sequence shown here is derived from an EMBL/GenBank/DDBJ whole genome shotgun (WGS) entry which is preliminary data.</text>
</comment>